<keyword evidence="4" id="KW-1185">Reference proteome</keyword>
<evidence type="ECO:0000313" key="4">
    <source>
        <dbReference type="Proteomes" id="UP001601444"/>
    </source>
</evidence>
<evidence type="ECO:0000256" key="2">
    <source>
        <dbReference type="SAM" id="Phobius"/>
    </source>
</evidence>
<feature type="transmembrane region" description="Helical" evidence="2">
    <location>
        <begin position="12"/>
        <end position="32"/>
    </location>
</feature>
<keyword evidence="2" id="KW-0472">Membrane</keyword>
<feature type="transmembrane region" description="Helical" evidence="2">
    <location>
        <begin position="380"/>
        <end position="396"/>
    </location>
</feature>
<feature type="transmembrane region" description="Helical" evidence="2">
    <location>
        <begin position="430"/>
        <end position="447"/>
    </location>
</feature>
<proteinExistence type="predicted"/>
<sequence>MESRTPARREVYLWGLYTSLGVIAGYIAVLLANSRHFYTDDTESQYVPLWQMLGRRLRDGDLPVLVPEHWMAGNYAIEEAGLLNPPQLLIDLIAPSVDNLVLYATVVKLIFAVIAGLGVYRVCLVYGSRVQWAALAGVSFPFTGWLLFFDEASWMTAFTGTAWAVHAWASAVKYARGNSGPVPTFVFLYLAISVQYIFPAVEAGLMIGAVIVGELVYQKAWRGPLRLTVVSGLAALAGLATYLPSMYSAKVTWRGTAQINNDQFLTVPWSESLNGSLPSTLPAFTSWWGYVQPMPVVYIAWFLIPALAFVDWGRARQAWREFTAIGLFALAAVMWTAGPGTIGPLRWPARVLPMVALGLLLLVCVLLGRFATFKDWRPRAVAAGVLIAVVWVRSFSADPHHVLAHVVAAVAIALLGAAVVWLARTRGVSAAVALAIVAVAPIAYIQVERAQPTPMSWNLPGDRAAAEAAFPEFAGTTLQLGDRALIQPGERTLDGAYGALVFGNYAKDLDKTYVSGYTPNGHFWFGEMLCMRWDTSVCPDAFRRAFAVERSTGKPIVDLMNVDRVVLQKALYPNAGTEQAPEGWHWADYPDKARYIAVLERDAGLLSTRNGRVSAVEGGTATSVSESDTTSRVRVSSESGGRVVFARLAWPGYRVTLDGRDVPFEVVAKSFVAVKIPAGTVNGDLAVTWRPPGWKIGAAGIAASLVGLGVLQWLYLRGRRPDEEGDAAGDERAPDDETAADLAEARP</sequence>
<feature type="transmembrane region" description="Helical" evidence="2">
    <location>
        <begin position="287"/>
        <end position="310"/>
    </location>
</feature>
<dbReference type="RefSeq" id="WP_387701462.1">
    <property type="nucleotide sequence ID" value="NZ_JBIAMX010000011.1"/>
</dbReference>
<accession>A0ABW6PRC9</accession>
<gene>
    <name evidence="3" type="ORF">ACFYTF_19270</name>
</gene>
<feature type="transmembrane region" description="Helical" evidence="2">
    <location>
        <begin position="402"/>
        <end position="423"/>
    </location>
</feature>
<feature type="transmembrane region" description="Helical" evidence="2">
    <location>
        <begin position="132"/>
        <end position="149"/>
    </location>
</feature>
<feature type="transmembrane region" description="Helical" evidence="2">
    <location>
        <begin position="186"/>
        <end position="212"/>
    </location>
</feature>
<feature type="transmembrane region" description="Helical" evidence="2">
    <location>
        <begin position="100"/>
        <end position="120"/>
    </location>
</feature>
<feature type="region of interest" description="Disordered" evidence="1">
    <location>
        <begin position="722"/>
        <end position="747"/>
    </location>
</feature>
<evidence type="ECO:0000313" key="3">
    <source>
        <dbReference type="EMBL" id="MFF0544975.1"/>
    </source>
</evidence>
<feature type="transmembrane region" description="Helical" evidence="2">
    <location>
        <begin position="224"/>
        <end position="243"/>
    </location>
</feature>
<evidence type="ECO:0008006" key="5">
    <source>
        <dbReference type="Google" id="ProtNLM"/>
    </source>
</evidence>
<organism evidence="3 4">
    <name type="scientific">Nocardia thailandica</name>
    <dbReference type="NCBI Taxonomy" id="257275"/>
    <lineage>
        <taxon>Bacteria</taxon>
        <taxon>Bacillati</taxon>
        <taxon>Actinomycetota</taxon>
        <taxon>Actinomycetes</taxon>
        <taxon>Mycobacteriales</taxon>
        <taxon>Nocardiaceae</taxon>
        <taxon>Nocardia</taxon>
    </lineage>
</organism>
<protein>
    <recommendedName>
        <fullName evidence="5">YfhO family protein</fullName>
    </recommendedName>
</protein>
<keyword evidence="2" id="KW-0812">Transmembrane</keyword>
<feature type="compositionally biased region" description="Acidic residues" evidence="1">
    <location>
        <begin position="723"/>
        <end position="739"/>
    </location>
</feature>
<dbReference type="Proteomes" id="UP001601444">
    <property type="component" value="Unassembled WGS sequence"/>
</dbReference>
<evidence type="ECO:0000256" key="1">
    <source>
        <dbReference type="SAM" id="MobiDB-lite"/>
    </source>
</evidence>
<comment type="caution">
    <text evidence="3">The sequence shown here is derived from an EMBL/GenBank/DDBJ whole genome shotgun (WGS) entry which is preliminary data.</text>
</comment>
<feature type="transmembrane region" description="Helical" evidence="2">
    <location>
        <begin position="351"/>
        <end position="368"/>
    </location>
</feature>
<name>A0ABW6PRC9_9NOCA</name>
<dbReference type="EMBL" id="JBIAMX010000011">
    <property type="protein sequence ID" value="MFF0544975.1"/>
    <property type="molecule type" value="Genomic_DNA"/>
</dbReference>
<feature type="transmembrane region" description="Helical" evidence="2">
    <location>
        <begin position="322"/>
        <end position="345"/>
    </location>
</feature>
<keyword evidence="2" id="KW-1133">Transmembrane helix</keyword>
<reference evidence="3 4" key="1">
    <citation type="submission" date="2024-10" db="EMBL/GenBank/DDBJ databases">
        <title>The Natural Products Discovery Center: Release of the First 8490 Sequenced Strains for Exploring Actinobacteria Biosynthetic Diversity.</title>
        <authorList>
            <person name="Kalkreuter E."/>
            <person name="Kautsar S.A."/>
            <person name="Yang D."/>
            <person name="Bader C.D."/>
            <person name="Teijaro C.N."/>
            <person name="Fluegel L."/>
            <person name="Davis C.M."/>
            <person name="Simpson J.R."/>
            <person name="Lauterbach L."/>
            <person name="Steele A.D."/>
            <person name="Gui C."/>
            <person name="Meng S."/>
            <person name="Li G."/>
            <person name="Viehrig K."/>
            <person name="Ye F."/>
            <person name="Su P."/>
            <person name="Kiefer A.F."/>
            <person name="Nichols A."/>
            <person name="Cepeda A.J."/>
            <person name="Yan W."/>
            <person name="Fan B."/>
            <person name="Jiang Y."/>
            <person name="Adhikari A."/>
            <person name="Zheng C.-J."/>
            <person name="Schuster L."/>
            <person name="Cowan T.M."/>
            <person name="Smanski M.J."/>
            <person name="Chevrette M.G."/>
            <person name="De Carvalho L.P.S."/>
            <person name="Shen B."/>
        </authorList>
    </citation>
    <scope>NUCLEOTIDE SEQUENCE [LARGE SCALE GENOMIC DNA]</scope>
    <source>
        <strain evidence="3 4">NPDC004045</strain>
    </source>
</reference>